<reference evidence="2 3" key="2">
    <citation type="submission" date="2019-09" db="EMBL/GenBank/DDBJ databases">
        <authorList>
            <person name="Jin C."/>
        </authorList>
    </citation>
    <scope>NUCLEOTIDE SEQUENCE [LARGE SCALE GENOMIC DNA]</scope>
    <source>
        <strain evidence="2 3">BN140002</strain>
    </source>
</reference>
<dbReference type="Proteomes" id="UP000323142">
    <property type="component" value="Unassembled WGS sequence"/>
</dbReference>
<dbReference type="CDD" id="cd00093">
    <property type="entry name" value="HTH_XRE"/>
    <property type="match status" value="1"/>
</dbReference>
<dbReference type="Pfam" id="PF13560">
    <property type="entry name" value="HTH_31"/>
    <property type="match status" value="1"/>
</dbReference>
<sequence>MADSSPDGQDVMAKITPAQCRAARGLLDWTQEHLAERAELSRSTIRDFEGGRHDLQRASAAQLVRVFDASGVALLEAGDMGPGVRLKAPPTAE</sequence>
<dbReference type="SMART" id="SM00530">
    <property type="entry name" value="HTH_XRE"/>
    <property type="match status" value="1"/>
</dbReference>
<protein>
    <submittedName>
        <fullName evidence="2">Helix-turn-helix transcriptional regulator</fullName>
    </submittedName>
</protein>
<dbReference type="GO" id="GO:0003677">
    <property type="term" value="F:DNA binding"/>
    <property type="evidence" value="ECO:0007669"/>
    <property type="project" value="InterPro"/>
</dbReference>
<dbReference type="InterPro" id="IPR001387">
    <property type="entry name" value="Cro/C1-type_HTH"/>
</dbReference>
<feature type="domain" description="HTH cro/C1-type" evidence="1">
    <location>
        <begin position="21"/>
        <end position="74"/>
    </location>
</feature>
<dbReference type="SUPFAM" id="SSF47413">
    <property type="entry name" value="lambda repressor-like DNA-binding domains"/>
    <property type="match status" value="1"/>
</dbReference>
<accession>A0A5B2V5W7</accession>
<gene>
    <name evidence="2" type="ORF">F0L46_23910</name>
</gene>
<name>A0A5B2V5W7_9HYPH</name>
<proteinExistence type="predicted"/>
<evidence type="ECO:0000259" key="1">
    <source>
        <dbReference type="PROSITE" id="PS50943"/>
    </source>
</evidence>
<dbReference type="Gene3D" id="1.10.260.40">
    <property type="entry name" value="lambda repressor-like DNA-binding domains"/>
    <property type="match status" value="1"/>
</dbReference>
<keyword evidence="3" id="KW-1185">Reference proteome</keyword>
<dbReference type="InterPro" id="IPR010982">
    <property type="entry name" value="Lambda_DNA-bd_dom_sf"/>
</dbReference>
<dbReference type="PROSITE" id="PS50943">
    <property type="entry name" value="HTH_CROC1"/>
    <property type="match status" value="1"/>
</dbReference>
<organism evidence="2 3">
    <name type="scientific">Salinarimonas soli</name>
    <dbReference type="NCBI Taxonomy" id="1638099"/>
    <lineage>
        <taxon>Bacteria</taxon>
        <taxon>Pseudomonadati</taxon>
        <taxon>Pseudomonadota</taxon>
        <taxon>Alphaproteobacteria</taxon>
        <taxon>Hyphomicrobiales</taxon>
        <taxon>Salinarimonadaceae</taxon>
        <taxon>Salinarimonas</taxon>
    </lineage>
</organism>
<evidence type="ECO:0000313" key="3">
    <source>
        <dbReference type="Proteomes" id="UP000323142"/>
    </source>
</evidence>
<comment type="caution">
    <text evidence="2">The sequence shown here is derived from an EMBL/GenBank/DDBJ whole genome shotgun (WGS) entry which is preliminary data.</text>
</comment>
<dbReference type="EMBL" id="VUOA01000048">
    <property type="protein sequence ID" value="KAA2234361.1"/>
    <property type="molecule type" value="Genomic_DNA"/>
</dbReference>
<reference evidence="2 3" key="1">
    <citation type="submission" date="2019-09" db="EMBL/GenBank/DDBJ databases">
        <title>Salinarimonas rosea gen. nov., sp. nov., a new member of the a-2 subgroup of the Proteobacteria.</title>
        <authorList>
            <person name="Liu J."/>
        </authorList>
    </citation>
    <scope>NUCLEOTIDE SEQUENCE [LARGE SCALE GENOMIC DNA]</scope>
    <source>
        <strain evidence="2 3">BN140002</strain>
    </source>
</reference>
<dbReference type="OrthoDB" id="4419620at2"/>
<dbReference type="AlphaFoldDB" id="A0A5B2V5W7"/>
<evidence type="ECO:0000313" key="2">
    <source>
        <dbReference type="EMBL" id="KAA2234361.1"/>
    </source>
</evidence>